<dbReference type="Gene3D" id="3.40.50.300">
    <property type="entry name" value="P-loop containing nucleotide triphosphate hydrolases"/>
    <property type="match status" value="1"/>
</dbReference>
<dbReference type="InterPro" id="IPR027417">
    <property type="entry name" value="P-loop_NTPase"/>
</dbReference>
<name>A0ABU2XYL2_9ACTN</name>
<accession>A0ABU2XYL2</accession>
<gene>
    <name evidence="1" type="ORF">RND15_51475</name>
</gene>
<reference evidence="1" key="1">
    <citation type="submission" date="2024-05" db="EMBL/GenBank/DDBJ databases">
        <title>30 novel species of actinomycetes from the DSMZ collection.</title>
        <authorList>
            <person name="Nouioui I."/>
        </authorList>
    </citation>
    <scope>NUCLEOTIDE SEQUENCE</scope>
    <source>
        <strain evidence="1">DSM 41529</strain>
    </source>
</reference>
<evidence type="ECO:0000313" key="1">
    <source>
        <dbReference type="EMBL" id="MDT0551001.1"/>
    </source>
</evidence>
<dbReference type="RefSeq" id="WP_311731353.1">
    <property type="nucleotide sequence ID" value="NZ_JAVRFD010000660.1"/>
</dbReference>
<keyword evidence="2" id="KW-1185">Reference proteome</keyword>
<dbReference type="Proteomes" id="UP001180754">
    <property type="component" value="Unassembled WGS sequence"/>
</dbReference>
<organism evidence="1 2">
    <name type="scientific">Streptomyces lonegramiae</name>
    <dbReference type="NCBI Taxonomy" id="3075524"/>
    <lineage>
        <taxon>Bacteria</taxon>
        <taxon>Bacillati</taxon>
        <taxon>Actinomycetota</taxon>
        <taxon>Actinomycetes</taxon>
        <taxon>Kitasatosporales</taxon>
        <taxon>Streptomycetaceae</taxon>
        <taxon>Streptomyces</taxon>
    </lineage>
</organism>
<dbReference type="EMBL" id="JAVRFD010000660">
    <property type="protein sequence ID" value="MDT0551001.1"/>
    <property type="molecule type" value="Genomic_DNA"/>
</dbReference>
<evidence type="ECO:0000313" key="2">
    <source>
        <dbReference type="Proteomes" id="UP001180754"/>
    </source>
</evidence>
<proteinExistence type="predicted"/>
<evidence type="ECO:0008006" key="3">
    <source>
        <dbReference type="Google" id="ProtNLM"/>
    </source>
</evidence>
<sequence length="79" mass="8995">SDVVADPEAMVRRIYAAAQMEPPDIAGMLAEHHRAQPRDGKGRHRYQPKEFGINPDELRERMRFYTQALDTSEAGRAQS</sequence>
<feature type="non-terminal residue" evidence="1">
    <location>
        <position position="1"/>
    </location>
</feature>
<comment type="caution">
    <text evidence="1">The sequence shown here is derived from an EMBL/GenBank/DDBJ whole genome shotgun (WGS) entry which is preliminary data.</text>
</comment>
<protein>
    <recommendedName>
        <fullName evidence="3">Sulfotransferase</fullName>
    </recommendedName>
</protein>